<feature type="non-terminal residue" evidence="2">
    <location>
        <position position="272"/>
    </location>
</feature>
<sequence length="272" mass="30293">AFDGTYIYATSKGAGADNLKLAKYNLSSVQVAENATAAHDGTNMNQVNGIDIHDGKLYVSSTNYPTTPAVSYIKVFNCSDLSYVEEHQVLNYWSEGASYHDGSWWVVYHNYKYVSKYNASWVWQADYELTFVQTGGDQGYQGITWYGDLIFVNIHELQGPQLCDVYRWNGSGFDEVIRLPRLEAQDSQGVYWDGSNLWWAERKYPDAAQNRVCRTTIDWASPPGYANCKGLWKMNEALWTPDQAGNVVDSSGQGNHGTPKGSVATDASGKIG</sequence>
<feature type="non-terminal residue" evidence="2">
    <location>
        <position position="1"/>
    </location>
</feature>
<accession>X0VJY1</accession>
<evidence type="ECO:0000313" key="2">
    <source>
        <dbReference type="EMBL" id="GAG11492.1"/>
    </source>
</evidence>
<name>X0VJY1_9ZZZZ</name>
<gene>
    <name evidence="2" type="ORF">S01H1_33494</name>
</gene>
<dbReference type="SUPFAM" id="SSF75011">
    <property type="entry name" value="3-carboxy-cis,cis-mucoante lactonizing enzyme"/>
    <property type="match status" value="1"/>
</dbReference>
<comment type="caution">
    <text evidence="2">The sequence shown here is derived from an EMBL/GenBank/DDBJ whole genome shotgun (WGS) entry which is preliminary data.</text>
</comment>
<evidence type="ECO:0000256" key="1">
    <source>
        <dbReference type="SAM" id="MobiDB-lite"/>
    </source>
</evidence>
<feature type="region of interest" description="Disordered" evidence="1">
    <location>
        <begin position="247"/>
        <end position="272"/>
    </location>
</feature>
<protein>
    <submittedName>
        <fullName evidence="2">Uncharacterized protein</fullName>
    </submittedName>
</protein>
<reference evidence="2" key="1">
    <citation type="journal article" date="2014" name="Front. Microbiol.">
        <title>High frequency of phylogenetically diverse reductive dehalogenase-homologous genes in deep subseafloor sedimentary metagenomes.</title>
        <authorList>
            <person name="Kawai M."/>
            <person name="Futagami T."/>
            <person name="Toyoda A."/>
            <person name="Takaki Y."/>
            <person name="Nishi S."/>
            <person name="Hori S."/>
            <person name="Arai W."/>
            <person name="Tsubouchi T."/>
            <person name="Morono Y."/>
            <person name="Uchiyama I."/>
            <person name="Ito T."/>
            <person name="Fujiyama A."/>
            <person name="Inagaki F."/>
            <person name="Takami H."/>
        </authorList>
    </citation>
    <scope>NUCLEOTIDE SEQUENCE</scope>
    <source>
        <strain evidence="2">Expedition CK06-06</strain>
    </source>
</reference>
<organism evidence="2">
    <name type="scientific">marine sediment metagenome</name>
    <dbReference type="NCBI Taxonomy" id="412755"/>
    <lineage>
        <taxon>unclassified sequences</taxon>
        <taxon>metagenomes</taxon>
        <taxon>ecological metagenomes</taxon>
    </lineage>
</organism>
<dbReference type="EMBL" id="BARS01020799">
    <property type="protein sequence ID" value="GAG11492.1"/>
    <property type="molecule type" value="Genomic_DNA"/>
</dbReference>
<dbReference type="AlphaFoldDB" id="X0VJY1"/>
<proteinExistence type="predicted"/>